<name>A0ABX6F2Q1_KLUMA</name>
<dbReference type="Pfam" id="PF08595">
    <property type="entry name" value="RXT2_N"/>
    <property type="match status" value="1"/>
</dbReference>
<feature type="compositionally biased region" description="Low complexity" evidence="1">
    <location>
        <begin position="224"/>
        <end position="234"/>
    </location>
</feature>
<feature type="compositionally biased region" description="Acidic residues" evidence="1">
    <location>
        <begin position="112"/>
        <end position="131"/>
    </location>
</feature>
<evidence type="ECO:0000256" key="1">
    <source>
        <dbReference type="SAM" id="MobiDB-lite"/>
    </source>
</evidence>
<evidence type="ECO:0000259" key="2">
    <source>
        <dbReference type="Pfam" id="PF08595"/>
    </source>
</evidence>
<dbReference type="EMBL" id="CP015061">
    <property type="protein sequence ID" value="QGN18312.1"/>
    <property type="molecule type" value="Genomic_DNA"/>
</dbReference>
<accession>A0ABX6F2Q1</accession>
<feature type="region of interest" description="Disordered" evidence="1">
    <location>
        <begin position="218"/>
        <end position="237"/>
    </location>
</feature>
<reference evidence="3 4" key="1">
    <citation type="submission" date="2016-03" db="EMBL/GenBank/DDBJ databases">
        <title>How can Kluyveromyces marxianus grow so fast - potential evolutionary course in Saccharomyces Complex revealed by comparative genomics.</title>
        <authorList>
            <person name="Mo W."/>
            <person name="Lu W."/>
            <person name="Yang X."/>
            <person name="Qi J."/>
            <person name="Lv H."/>
        </authorList>
    </citation>
    <scope>NUCLEOTIDE SEQUENCE [LARGE SCALE GENOMIC DNA]</scope>
    <source>
        <strain evidence="3 4">FIM1</strain>
    </source>
</reference>
<feature type="domain" description="Transcriptional regulatory protein RXT2 N-terminal" evidence="2">
    <location>
        <begin position="51"/>
        <end position="195"/>
    </location>
</feature>
<dbReference type="InterPro" id="IPR039602">
    <property type="entry name" value="Rxt2"/>
</dbReference>
<protein>
    <submittedName>
        <fullName evidence="3">Transcriptional regulatory protein RXT2</fullName>
    </submittedName>
</protein>
<sequence length="371" mass="42042">MAELADISIEEELAQIKRFKRKVMVKLSGNYPPLNQSQDGAIFPEIRGETSNRGNKLLQHSDAITYSKLRAKEHESKVFYNGAEHRLLSRKRMKFNDGTASSKTGDKQQQKDDEEDEEERANNDNGDDDLNELVSIKDILSPISSLKDVVSHPSHSKPFKSPVLKELALSNVLMVEKEQDNVINYYKLLEIFLGDFPEALYEKDLKLPVYDHKLTIKEEDDDNTNTNSPTSSSSGLELKPKDEEAFFGLPEFTESETLLSLIPKRFHTGDPTVPISGEITDDIETTRQLAQIALQRNQEFIRNLQKIRNCIVKANRIRERILMWGKEFSGIPEQGVTVPNALNVVKRGLISATTNQTQPLDAEESDNEENN</sequence>
<gene>
    <name evidence="3" type="primary">RXT2</name>
    <name evidence="3" type="ORF">FIM1_4638</name>
</gene>
<reference evidence="3 4" key="2">
    <citation type="submission" date="2019-11" db="EMBL/GenBank/DDBJ databases">
        <authorList>
            <person name="Lu H."/>
        </authorList>
    </citation>
    <scope>NUCLEOTIDE SEQUENCE [LARGE SCALE GENOMIC DNA]</scope>
    <source>
        <strain evidence="3 4">FIM1</strain>
    </source>
</reference>
<evidence type="ECO:0000313" key="4">
    <source>
        <dbReference type="Proteomes" id="UP000422736"/>
    </source>
</evidence>
<feature type="region of interest" description="Disordered" evidence="1">
    <location>
        <begin position="90"/>
        <end position="131"/>
    </location>
</feature>
<dbReference type="InterPro" id="IPR013904">
    <property type="entry name" value="RXT2_N"/>
</dbReference>
<evidence type="ECO:0000313" key="3">
    <source>
        <dbReference type="EMBL" id="QGN18312.1"/>
    </source>
</evidence>
<organism evidence="3 4">
    <name type="scientific">Kluyveromyces marxianus</name>
    <name type="common">Yeast</name>
    <name type="synonym">Candida kefyr</name>
    <dbReference type="NCBI Taxonomy" id="4911"/>
    <lineage>
        <taxon>Eukaryota</taxon>
        <taxon>Fungi</taxon>
        <taxon>Dikarya</taxon>
        <taxon>Ascomycota</taxon>
        <taxon>Saccharomycotina</taxon>
        <taxon>Saccharomycetes</taxon>
        <taxon>Saccharomycetales</taxon>
        <taxon>Saccharomycetaceae</taxon>
        <taxon>Kluyveromyces</taxon>
    </lineage>
</organism>
<proteinExistence type="predicted"/>
<keyword evidence="4" id="KW-1185">Reference proteome</keyword>
<dbReference type="PANTHER" id="PTHR28232:SF1">
    <property type="entry name" value="TRANSCRIPTIONAL REGULATORY PROTEIN RXT2"/>
    <property type="match status" value="1"/>
</dbReference>
<dbReference type="PANTHER" id="PTHR28232">
    <property type="entry name" value="TRANSCRIPTIONAL REGULATORY PROTEIN RXT2"/>
    <property type="match status" value="1"/>
</dbReference>
<dbReference type="Proteomes" id="UP000422736">
    <property type="component" value="Chromosome 7"/>
</dbReference>